<reference evidence="3" key="1">
    <citation type="submission" date="2017-10" db="EMBL/GenBank/DDBJ databases">
        <authorList>
            <person name="Armitage A.D."/>
            <person name="Barbara D.J."/>
            <person name="Woodhall J.W."/>
            <person name="Sreenivasaprasad S."/>
            <person name="Lane C.R."/>
            <person name="Clarkson J.P."/>
            <person name="Harrison R.J."/>
        </authorList>
    </citation>
    <scope>NUCLEOTIDE SEQUENCE</scope>
    <source>
        <strain evidence="3">FERA 1164</strain>
        <strain evidence="4">FERA 635</strain>
    </source>
</reference>
<comment type="caution">
    <text evidence="3">The sequence shown here is derived from an EMBL/GenBank/DDBJ whole genome shotgun (WGS) entry which is preliminary data.</text>
</comment>
<reference evidence="3 6" key="2">
    <citation type="journal article" date="2019" name="bioRxiv">
        <title>Genomics, evolutionary history and diagnostics of the Alternaria alternata species group including apple and Asian pear pathotypes.</title>
        <authorList>
            <person name="Armitage A.D."/>
            <person name="Cockerton H.M."/>
            <person name="Sreenivasaprasad S."/>
            <person name="Woodhall J.W."/>
            <person name="Lane C.R."/>
            <person name="Harrison R.J."/>
            <person name="Clarkson J.P."/>
        </authorList>
    </citation>
    <scope>NUCLEOTIDE SEQUENCE</scope>
    <source>
        <strain evidence="3">FERA 1164</strain>
        <strain evidence="6">FERA 635</strain>
    </source>
</reference>
<evidence type="ECO:0000256" key="2">
    <source>
        <dbReference type="SAM" id="Phobius"/>
    </source>
</evidence>
<evidence type="ECO:0000313" key="3">
    <source>
        <dbReference type="EMBL" id="RYN31672.1"/>
    </source>
</evidence>
<dbReference type="PANTHER" id="PTHR12475:SF4">
    <property type="entry name" value="PROTEIN THEM6"/>
    <property type="match status" value="1"/>
</dbReference>
<keyword evidence="2" id="KW-0812">Transmembrane</keyword>
<dbReference type="Pfam" id="PF13279">
    <property type="entry name" value="4HBT_2"/>
    <property type="match status" value="1"/>
</dbReference>
<name>A0A4Q4PTI0_9PLEO</name>
<dbReference type="OrthoDB" id="265761at2759"/>
<proteinExistence type="inferred from homology"/>
<keyword evidence="6" id="KW-1185">Reference proteome</keyword>
<dbReference type="InterPro" id="IPR029069">
    <property type="entry name" value="HotDog_dom_sf"/>
</dbReference>
<dbReference type="EMBL" id="PDXB01000008">
    <property type="protein sequence ID" value="RYN31672.1"/>
    <property type="molecule type" value="Genomic_DNA"/>
</dbReference>
<dbReference type="InterPro" id="IPR051490">
    <property type="entry name" value="THEM6_lcsJ_thioesterase"/>
</dbReference>
<sequence>MAQTASIVVAGASIAALVSQPALRGNLMAMLAKWTGYNAPGGVWRIAAILLALANLKNLPFVWHLRFIRAFFYQLYLQPTPIPPHALFQPIITSTRTTLLETDYNMHKSNSTYFSDMDISRTHLFTALIRNGIRKNSRLYGAKKNAVAGAVGATEGTRGKHMIALGGISCLFKKEILPYKKYEMWTRLLCWDRKWFYLVTHLVKPGVGQPESWTLQPWKKSKSNKDVDPEKLKGAVYATAIAKYVIKRGRITVPPEQALIDADMVPMKPEGWVYQGQVPEEYEANGDVLPKAVEAKDWNWDVIEAERLRGLKVAENFAAMDGMHDFFDGGKDGVLGEYPDLLF</sequence>
<accession>A0A4Q4PTI0</accession>
<feature type="transmembrane region" description="Helical" evidence="2">
    <location>
        <begin position="43"/>
        <end position="63"/>
    </location>
</feature>
<dbReference type="SUPFAM" id="SSF54637">
    <property type="entry name" value="Thioesterase/thiol ester dehydrase-isomerase"/>
    <property type="match status" value="1"/>
</dbReference>
<dbReference type="AlphaFoldDB" id="A0A4Q4PTI0"/>
<organism evidence="3 5">
    <name type="scientific">Alternaria tenuissima</name>
    <dbReference type="NCBI Taxonomy" id="119927"/>
    <lineage>
        <taxon>Eukaryota</taxon>
        <taxon>Fungi</taxon>
        <taxon>Dikarya</taxon>
        <taxon>Ascomycota</taxon>
        <taxon>Pezizomycotina</taxon>
        <taxon>Dothideomycetes</taxon>
        <taxon>Pleosporomycetidae</taxon>
        <taxon>Pleosporales</taxon>
        <taxon>Pleosporineae</taxon>
        <taxon>Pleosporaceae</taxon>
        <taxon>Alternaria</taxon>
        <taxon>Alternaria sect. Alternaria</taxon>
        <taxon>Alternaria alternata complex</taxon>
    </lineage>
</organism>
<evidence type="ECO:0000313" key="4">
    <source>
        <dbReference type="EMBL" id="RYO08234.1"/>
    </source>
</evidence>
<comment type="similarity">
    <text evidence="1">Belongs to the lcsJ thioesterase family.</text>
</comment>
<evidence type="ECO:0000313" key="6">
    <source>
        <dbReference type="Proteomes" id="UP000293195"/>
    </source>
</evidence>
<evidence type="ECO:0000313" key="5">
    <source>
        <dbReference type="Proteomes" id="UP000292340"/>
    </source>
</evidence>
<dbReference type="PANTHER" id="PTHR12475">
    <property type="match status" value="1"/>
</dbReference>
<dbReference type="CDD" id="cd00586">
    <property type="entry name" value="4HBT"/>
    <property type="match status" value="1"/>
</dbReference>
<keyword evidence="2" id="KW-0472">Membrane</keyword>
<keyword evidence="2" id="KW-1133">Transmembrane helix</keyword>
<evidence type="ECO:0000256" key="1">
    <source>
        <dbReference type="ARBA" id="ARBA00038476"/>
    </source>
</evidence>
<dbReference type="Proteomes" id="UP000292340">
    <property type="component" value="Unassembled WGS sequence"/>
</dbReference>
<dbReference type="Proteomes" id="UP000293195">
    <property type="component" value="Unassembled WGS sequence"/>
</dbReference>
<protein>
    <submittedName>
        <fullName evidence="3">Uncharacterized protein</fullName>
    </submittedName>
</protein>
<gene>
    <name evidence="3" type="ORF">AA0115_g4166</name>
    <name evidence="4" type="ORF">AA0119_g1781</name>
</gene>
<dbReference type="EMBL" id="PDXF01000004">
    <property type="protein sequence ID" value="RYO08234.1"/>
    <property type="molecule type" value="Genomic_DNA"/>
</dbReference>